<dbReference type="PANTHER" id="PTHR38454:SF1">
    <property type="entry name" value="INTEGRAL MEMBRANE PROTEIN"/>
    <property type="match status" value="1"/>
</dbReference>
<protein>
    <recommendedName>
        <fullName evidence="4">Integral membrane protein</fullName>
    </recommendedName>
</protein>
<feature type="transmembrane region" description="Helical" evidence="1">
    <location>
        <begin position="384"/>
        <end position="402"/>
    </location>
</feature>
<feature type="transmembrane region" description="Helical" evidence="1">
    <location>
        <begin position="198"/>
        <end position="215"/>
    </location>
</feature>
<feature type="transmembrane region" description="Helical" evidence="1">
    <location>
        <begin position="323"/>
        <end position="342"/>
    </location>
</feature>
<feature type="transmembrane region" description="Helical" evidence="1">
    <location>
        <begin position="121"/>
        <end position="142"/>
    </location>
</feature>
<feature type="transmembrane region" description="Helical" evidence="1">
    <location>
        <begin position="408"/>
        <end position="424"/>
    </location>
</feature>
<gene>
    <name evidence="2" type="ORF">A0131_03990</name>
</gene>
<accession>A0A151A3Q9</accession>
<evidence type="ECO:0000313" key="3">
    <source>
        <dbReference type="Proteomes" id="UP000075418"/>
    </source>
</evidence>
<proteinExistence type="predicted"/>
<keyword evidence="1" id="KW-0812">Transmembrane</keyword>
<dbReference type="AlphaFoldDB" id="A0A151A3Q9"/>
<feature type="transmembrane region" description="Helical" evidence="1">
    <location>
        <begin position="149"/>
        <end position="168"/>
    </location>
</feature>
<feature type="transmembrane region" description="Helical" evidence="1">
    <location>
        <begin position="294"/>
        <end position="316"/>
    </location>
</feature>
<feature type="transmembrane region" description="Helical" evidence="1">
    <location>
        <begin position="14"/>
        <end position="34"/>
    </location>
</feature>
<evidence type="ECO:0008006" key="4">
    <source>
        <dbReference type="Google" id="ProtNLM"/>
    </source>
</evidence>
<feature type="transmembrane region" description="Helical" evidence="1">
    <location>
        <begin position="246"/>
        <end position="268"/>
    </location>
</feature>
<sequence>MSDIKNFKPFLKRLSFVVILSLIITAVVFAPFGVNMIKHGIVFSGKGDGFTQLIPFQKYLYHQYTHFNSFYDVAFGLGGDYSKGLSYYYSTSPLLICYFILVKISSQIFHFSPDSIKFWGYNQIIIAYIRVLLTTIVSYYMFKCLNPKYLFAVLATLMYALSTVTIYYNFTWSFYGDVLILLPLSILGMERFFRERKIGLFIIAITLTLFTNFYFSYYECIILSAYLIYRVIFTYHLDIVTRLQKIYLLVIAAGLSLMTGVLGFYTGVSAVMSNDRQLNPHLKMSMLIDFQEKYHIFSNGFYITISIVTFIALFAFNLYKHYFYRLFAVFTWVLLIGSLTPYFDSFFNGFSLPARRWVYILCLTSSILITLFIQHLSEVSIKQYLYTACPSVLIMFYMYFAYEGHMSWMWITLIIIIVMFIVIWRKSLLSRKSVQFAFIGLVFVQQLMMIKNYHDTHMHIYERTIQSMDKDNYHSAKLQQKFNHLQHKQDPFSRIDYLSFSALNSPIIYGFRGISLYSSLFDGSILKYYDNTMQIAQPIDKNSTYRLLGNRANLMALWDVQDRFKNPKDDNIPYGFKTSEVIKGTEHKYQHSVNQTSYPSAHITNKVYDNKALRSPIEREHAMLKGVVLNDTTSTNAKIQHNINYADDITENTHNSQLNKHMLTVHEKDGGIHYKVPKNIAKKYKDLYFEMELELKAPDKRHKVQLNDFTQKRNSLSYSYRRVINPTTIRVKADKDVKLKLSKGRYRYKLKGVYGEDYQALNKAAKDVNKVDIKKNTHGYTITKNKQDHGYLVLPIPYSKGLHATVDGKNTKVQQGNGIQTIIPVSKGERKICLGYTPPHLKLLITISVIGAIASIIFTRYLRRSIKKD</sequence>
<organism evidence="2 3">
    <name type="scientific">Staphylococcus kloosii</name>
    <dbReference type="NCBI Taxonomy" id="29384"/>
    <lineage>
        <taxon>Bacteria</taxon>
        <taxon>Bacillati</taxon>
        <taxon>Bacillota</taxon>
        <taxon>Bacilli</taxon>
        <taxon>Bacillales</taxon>
        <taxon>Staphylococcaceae</taxon>
        <taxon>Staphylococcus</taxon>
    </lineage>
</organism>
<reference evidence="2 3" key="1">
    <citation type="submission" date="2016-02" db="EMBL/GenBank/DDBJ databases">
        <title>Draft genome sequence of hydrocarbon degrading Staphylococcus saprophyticus Strain CNV2, isolated from crude-oil contaminated soil from Noonmati Oil Refinery, Guwahati, Assam, India.</title>
        <authorList>
            <person name="Mukherjee A."/>
            <person name="Chettri B."/>
            <person name="Langpoklakpam J."/>
            <person name="Singh A.K."/>
            <person name="Chattopadhyay D.J."/>
        </authorList>
    </citation>
    <scope>NUCLEOTIDE SEQUENCE [LARGE SCALE GENOMIC DNA]</scope>
    <source>
        <strain evidence="2 3">CNV2</strain>
    </source>
</reference>
<keyword evidence="1" id="KW-1133">Transmembrane helix</keyword>
<feature type="transmembrane region" description="Helical" evidence="1">
    <location>
        <begin position="87"/>
        <end position="109"/>
    </location>
</feature>
<evidence type="ECO:0000256" key="1">
    <source>
        <dbReference type="SAM" id="Phobius"/>
    </source>
</evidence>
<dbReference type="Proteomes" id="UP000075418">
    <property type="component" value="Unassembled WGS sequence"/>
</dbReference>
<evidence type="ECO:0000313" key="2">
    <source>
        <dbReference type="EMBL" id="KYH13963.1"/>
    </source>
</evidence>
<feature type="transmembrane region" description="Helical" evidence="1">
    <location>
        <begin position="436"/>
        <end position="454"/>
    </location>
</feature>
<dbReference type="Pfam" id="PF09586">
    <property type="entry name" value="YfhO"/>
    <property type="match status" value="1"/>
</dbReference>
<feature type="transmembrane region" description="Helical" evidence="1">
    <location>
        <begin position="354"/>
        <end position="372"/>
    </location>
</feature>
<name>A0A151A3Q9_9STAP</name>
<keyword evidence="1" id="KW-0472">Membrane</keyword>
<dbReference type="EMBL" id="LUGM01000002">
    <property type="protein sequence ID" value="KYH13963.1"/>
    <property type="molecule type" value="Genomic_DNA"/>
</dbReference>
<dbReference type="PANTHER" id="PTHR38454">
    <property type="entry name" value="INTEGRAL MEMBRANE PROTEIN-RELATED"/>
    <property type="match status" value="1"/>
</dbReference>
<comment type="caution">
    <text evidence="2">The sequence shown here is derived from an EMBL/GenBank/DDBJ whole genome shotgun (WGS) entry which is preliminary data.</text>
</comment>
<dbReference type="InterPro" id="IPR018580">
    <property type="entry name" value="Uncharacterised_YfhO"/>
</dbReference>
<feature type="transmembrane region" description="Helical" evidence="1">
    <location>
        <begin position="843"/>
        <end position="862"/>
    </location>
</feature>